<evidence type="ECO:0000256" key="7">
    <source>
        <dbReference type="SAM" id="MobiDB-lite"/>
    </source>
</evidence>
<dbReference type="EMBL" id="BJYK01000009">
    <property type="protein sequence ID" value="GEN81262.1"/>
    <property type="molecule type" value="Genomic_DNA"/>
</dbReference>
<organism evidence="10 11">
    <name type="scientific">Actinotalea fermentans</name>
    <dbReference type="NCBI Taxonomy" id="43671"/>
    <lineage>
        <taxon>Bacteria</taxon>
        <taxon>Bacillati</taxon>
        <taxon>Actinomycetota</taxon>
        <taxon>Actinomycetes</taxon>
        <taxon>Micrococcales</taxon>
        <taxon>Cellulomonadaceae</taxon>
        <taxon>Actinotalea</taxon>
    </lineage>
</organism>
<evidence type="ECO:0000259" key="9">
    <source>
        <dbReference type="Pfam" id="PF04545"/>
    </source>
</evidence>
<keyword evidence="3 6" id="KW-0731">Sigma factor</keyword>
<evidence type="ECO:0000256" key="6">
    <source>
        <dbReference type="RuleBase" id="RU000716"/>
    </source>
</evidence>
<evidence type="ECO:0000313" key="11">
    <source>
        <dbReference type="Proteomes" id="UP000321484"/>
    </source>
</evidence>
<dbReference type="PANTHER" id="PTHR43133:SF62">
    <property type="entry name" value="RNA POLYMERASE SIGMA FACTOR SIGZ"/>
    <property type="match status" value="1"/>
</dbReference>
<name>A0A511Z1E8_9CELL</name>
<proteinExistence type="inferred from homology"/>
<comment type="caution">
    <text evidence="10">The sequence shown here is derived from an EMBL/GenBank/DDBJ whole genome shotgun (WGS) entry which is preliminary data.</text>
</comment>
<dbReference type="PROSITE" id="PS01063">
    <property type="entry name" value="SIGMA70_ECF"/>
    <property type="match status" value="1"/>
</dbReference>
<dbReference type="InterPro" id="IPR013324">
    <property type="entry name" value="RNA_pol_sigma_r3/r4-like"/>
</dbReference>
<accession>A0A511Z1E8</accession>
<gene>
    <name evidence="10" type="ORF">AFE02nite_29960</name>
</gene>
<reference evidence="10 11" key="1">
    <citation type="submission" date="2019-07" db="EMBL/GenBank/DDBJ databases">
        <title>Whole genome shotgun sequence of Actinotalea fermentans NBRC 105374.</title>
        <authorList>
            <person name="Hosoyama A."/>
            <person name="Uohara A."/>
            <person name="Ohji S."/>
            <person name="Ichikawa N."/>
        </authorList>
    </citation>
    <scope>NUCLEOTIDE SEQUENCE [LARGE SCALE GENOMIC DNA]</scope>
    <source>
        <strain evidence="10 11">NBRC 105374</strain>
    </source>
</reference>
<protein>
    <recommendedName>
        <fullName evidence="6">RNA polymerase sigma factor</fullName>
    </recommendedName>
</protein>
<dbReference type="Gene3D" id="1.10.1740.10">
    <property type="match status" value="1"/>
</dbReference>
<feature type="domain" description="RNA polymerase sigma-70 region 4" evidence="9">
    <location>
        <begin position="156"/>
        <end position="203"/>
    </location>
</feature>
<dbReference type="InterPro" id="IPR039425">
    <property type="entry name" value="RNA_pol_sigma-70-like"/>
</dbReference>
<dbReference type="NCBIfam" id="TIGR02937">
    <property type="entry name" value="sigma70-ECF"/>
    <property type="match status" value="1"/>
</dbReference>
<evidence type="ECO:0000313" key="10">
    <source>
        <dbReference type="EMBL" id="GEN81262.1"/>
    </source>
</evidence>
<dbReference type="Gene3D" id="1.10.10.10">
    <property type="entry name" value="Winged helix-like DNA-binding domain superfamily/Winged helix DNA-binding domain"/>
    <property type="match status" value="1"/>
</dbReference>
<dbReference type="InterPro" id="IPR007627">
    <property type="entry name" value="RNA_pol_sigma70_r2"/>
</dbReference>
<feature type="region of interest" description="Disordered" evidence="7">
    <location>
        <begin position="1"/>
        <end position="26"/>
    </location>
</feature>
<dbReference type="InterPro" id="IPR000838">
    <property type="entry name" value="RNA_pol_sigma70_ECF_CS"/>
</dbReference>
<evidence type="ECO:0000259" key="8">
    <source>
        <dbReference type="Pfam" id="PF04542"/>
    </source>
</evidence>
<dbReference type="GO" id="GO:0006352">
    <property type="term" value="P:DNA-templated transcription initiation"/>
    <property type="evidence" value="ECO:0007669"/>
    <property type="project" value="InterPro"/>
</dbReference>
<dbReference type="Pfam" id="PF04545">
    <property type="entry name" value="Sigma70_r4"/>
    <property type="match status" value="1"/>
</dbReference>
<sequence length="209" mass="22513">MMTTLAPPTRAAAGERRSRPLSLPAETGAAEAADVAVLADAFRGGDEAALAEAYRRWSPLVHTLALRSLGHADDAEDVTQQVFVAAWRGRSGFDPARGPLPAWLVGIARNAITDVQRRRSRDTRATLAVAGAAAPDTPAPAEAGDLADRLTVADEMARLGEPQRTILALAFYEDLTHEAIATRLDLPLGTVKSHIRRSLLRLRDRLEVR</sequence>
<evidence type="ECO:0000256" key="1">
    <source>
        <dbReference type="ARBA" id="ARBA00010641"/>
    </source>
</evidence>
<dbReference type="Pfam" id="PF04542">
    <property type="entry name" value="Sigma70_r2"/>
    <property type="match status" value="1"/>
</dbReference>
<dbReference type="PANTHER" id="PTHR43133">
    <property type="entry name" value="RNA POLYMERASE ECF-TYPE SIGMA FACTO"/>
    <property type="match status" value="1"/>
</dbReference>
<dbReference type="GO" id="GO:0003677">
    <property type="term" value="F:DNA binding"/>
    <property type="evidence" value="ECO:0007669"/>
    <property type="project" value="UniProtKB-KW"/>
</dbReference>
<evidence type="ECO:0000256" key="5">
    <source>
        <dbReference type="ARBA" id="ARBA00023163"/>
    </source>
</evidence>
<keyword evidence="2 6" id="KW-0805">Transcription regulation</keyword>
<feature type="domain" description="RNA polymerase sigma-70 region 2" evidence="8">
    <location>
        <begin position="54"/>
        <end position="121"/>
    </location>
</feature>
<evidence type="ECO:0000256" key="4">
    <source>
        <dbReference type="ARBA" id="ARBA00023125"/>
    </source>
</evidence>
<keyword evidence="4 6" id="KW-0238">DNA-binding</keyword>
<evidence type="ECO:0000256" key="2">
    <source>
        <dbReference type="ARBA" id="ARBA00023015"/>
    </source>
</evidence>
<dbReference type="SUPFAM" id="SSF88659">
    <property type="entry name" value="Sigma3 and sigma4 domains of RNA polymerase sigma factors"/>
    <property type="match status" value="1"/>
</dbReference>
<comment type="similarity">
    <text evidence="1 6">Belongs to the sigma-70 factor family. ECF subfamily.</text>
</comment>
<dbReference type="InterPro" id="IPR014284">
    <property type="entry name" value="RNA_pol_sigma-70_dom"/>
</dbReference>
<dbReference type="GO" id="GO:0016987">
    <property type="term" value="F:sigma factor activity"/>
    <property type="evidence" value="ECO:0007669"/>
    <property type="project" value="UniProtKB-KW"/>
</dbReference>
<keyword evidence="5 6" id="KW-0804">Transcription</keyword>
<dbReference type="InterPro" id="IPR013325">
    <property type="entry name" value="RNA_pol_sigma_r2"/>
</dbReference>
<dbReference type="AlphaFoldDB" id="A0A511Z1E8"/>
<dbReference type="InterPro" id="IPR007630">
    <property type="entry name" value="RNA_pol_sigma70_r4"/>
</dbReference>
<keyword evidence="11" id="KW-1185">Reference proteome</keyword>
<evidence type="ECO:0000256" key="3">
    <source>
        <dbReference type="ARBA" id="ARBA00023082"/>
    </source>
</evidence>
<dbReference type="SUPFAM" id="SSF88946">
    <property type="entry name" value="Sigma2 domain of RNA polymerase sigma factors"/>
    <property type="match status" value="1"/>
</dbReference>
<dbReference type="Proteomes" id="UP000321484">
    <property type="component" value="Unassembled WGS sequence"/>
</dbReference>
<dbReference type="InterPro" id="IPR036388">
    <property type="entry name" value="WH-like_DNA-bd_sf"/>
</dbReference>